<protein>
    <submittedName>
        <fullName evidence="4">NAD dependent epimerase/dehydratase</fullName>
    </submittedName>
</protein>
<sequence>MPTAITPRLVLISGVSGFLGTATTLEFLKKGWKVRGTVRREEQADAWLEKYPQYRDQIHFVIVRDLADDGAFDEAIKGVDAVAHTASPFTFSFKDNVKDMLEPALKGTTSILEAAKREPSVKSVIITSSLAAAQDPAKGLDPGFVRTSAVWSPFTWEQAAKETIPAMVYLASKTFAERAAWDFFEREKPNFSLATIVPPIILGEALQPLSSLSDLNLSAAVVKHIIDAEEIPPTAVPVFVNVNDCARAHVEAIERARTNRYLLIGGDNDNCVIAQYLREDFPEQAHRIPTKGNPVGPHWSYDCTPAAKELGIEFTDLRTTIKQAGEQLFRLEKELPEKKQAAM</sequence>
<dbReference type="InterPro" id="IPR036291">
    <property type="entry name" value="NAD(P)-bd_dom_sf"/>
</dbReference>
<dbReference type="GO" id="GO:0016616">
    <property type="term" value="F:oxidoreductase activity, acting on the CH-OH group of donors, NAD or NADP as acceptor"/>
    <property type="evidence" value="ECO:0007669"/>
    <property type="project" value="TreeGrafter"/>
</dbReference>
<dbReference type="OrthoDB" id="2735536at2759"/>
<evidence type="ECO:0000259" key="3">
    <source>
        <dbReference type="Pfam" id="PF01370"/>
    </source>
</evidence>
<dbReference type="AlphaFoldDB" id="A0A2S9ZVI8"/>
<dbReference type="InterPro" id="IPR001509">
    <property type="entry name" value="Epimerase_deHydtase"/>
</dbReference>
<accession>A0A2S9ZVI8</accession>
<dbReference type="Gene3D" id="3.40.50.720">
    <property type="entry name" value="NAD(P)-binding Rossmann-like Domain"/>
    <property type="match status" value="1"/>
</dbReference>
<gene>
    <name evidence="4" type="ORF">AAT19DRAFT_11786</name>
</gene>
<evidence type="ECO:0000256" key="1">
    <source>
        <dbReference type="ARBA" id="ARBA00023002"/>
    </source>
</evidence>
<organism evidence="4 5">
    <name type="scientific">Rhodotorula toruloides</name>
    <name type="common">Yeast</name>
    <name type="synonym">Rhodosporidium toruloides</name>
    <dbReference type="NCBI Taxonomy" id="5286"/>
    <lineage>
        <taxon>Eukaryota</taxon>
        <taxon>Fungi</taxon>
        <taxon>Dikarya</taxon>
        <taxon>Basidiomycota</taxon>
        <taxon>Pucciniomycotina</taxon>
        <taxon>Microbotryomycetes</taxon>
        <taxon>Sporidiobolales</taxon>
        <taxon>Sporidiobolaceae</taxon>
        <taxon>Rhodotorula</taxon>
    </lineage>
</organism>
<dbReference type="EMBL" id="LCTV02000018">
    <property type="protein sequence ID" value="PRQ69765.1"/>
    <property type="molecule type" value="Genomic_DNA"/>
</dbReference>
<keyword evidence="1" id="KW-0560">Oxidoreductase</keyword>
<dbReference type="PANTHER" id="PTHR10366:SF562">
    <property type="entry name" value="ALDEHYDE REDUCTASE II (AFU_ORTHOLOGUE AFUA_1G11360)"/>
    <property type="match status" value="1"/>
</dbReference>
<comment type="caution">
    <text evidence="4">The sequence shown here is derived from an EMBL/GenBank/DDBJ whole genome shotgun (WGS) entry which is preliminary data.</text>
</comment>
<feature type="domain" description="NAD-dependent epimerase/dehydratase" evidence="3">
    <location>
        <begin position="10"/>
        <end position="259"/>
    </location>
</feature>
<evidence type="ECO:0000256" key="2">
    <source>
        <dbReference type="ARBA" id="ARBA00023445"/>
    </source>
</evidence>
<name>A0A2S9ZVI8_RHOTO</name>
<proteinExistence type="inferred from homology"/>
<comment type="similarity">
    <text evidence="2">Belongs to the NAD(P)-dependent epimerase/dehydratase family. Dihydroflavonol-4-reductase subfamily.</text>
</comment>
<evidence type="ECO:0000313" key="5">
    <source>
        <dbReference type="Proteomes" id="UP000239560"/>
    </source>
</evidence>
<dbReference type="Pfam" id="PF01370">
    <property type="entry name" value="Epimerase"/>
    <property type="match status" value="1"/>
</dbReference>
<dbReference type="InterPro" id="IPR050425">
    <property type="entry name" value="NAD(P)_dehydrat-like"/>
</dbReference>
<dbReference type="Proteomes" id="UP000239560">
    <property type="component" value="Unassembled WGS sequence"/>
</dbReference>
<dbReference type="PANTHER" id="PTHR10366">
    <property type="entry name" value="NAD DEPENDENT EPIMERASE/DEHYDRATASE"/>
    <property type="match status" value="1"/>
</dbReference>
<evidence type="ECO:0000313" key="4">
    <source>
        <dbReference type="EMBL" id="PRQ69765.1"/>
    </source>
</evidence>
<reference evidence="4 5" key="1">
    <citation type="journal article" date="2018" name="Elife">
        <title>Functional genomics of lipid metabolism in the oleaginous yeast Rhodosporidium toruloides.</title>
        <authorList>
            <person name="Coradetti S.T."/>
            <person name="Pinel D."/>
            <person name="Geiselman G."/>
            <person name="Ito M."/>
            <person name="Mondo S."/>
            <person name="Reilly M.C."/>
            <person name="Cheng Y.F."/>
            <person name="Bauer S."/>
            <person name="Grigoriev I."/>
            <person name="Gladden J.M."/>
            <person name="Simmons B.A."/>
            <person name="Brem R."/>
            <person name="Arkin A.P."/>
            <person name="Skerker J.M."/>
        </authorList>
    </citation>
    <scope>NUCLEOTIDE SEQUENCE [LARGE SCALE GENOMIC DNA]</scope>
    <source>
        <strain evidence="4 5">NBRC 0880</strain>
    </source>
</reference>
<dbReference type="SUPFAM" id="SSF51735">
    <property type="entry name" value="NAD(P)-binding Rossmann-fold domains"/>
    <property type="match status" value="1"/>
</dbReference>